<accession>A0A6S7JY75</accession>
<comment type="caution">
    <text evidence="1">The sequence shown here is derived from an EMBL/GenBank/DDBJ whole genome shotgun (WGS) entry which is preliminary data.</text>
</comment>
<dbReference type="AlphaFoldDB" id="A0A6S7JY75"/>
<keyword evidence="2" id="KW-1185">Reference proteome</keyword>
<dbReference type="EMBL" id="CACRXK020011189">
    <property type="protein sequence ID" value="CAB4020931.1"/>
    <property type="molecule type" value="Genomic_DNA"/>
</dbReference>
<gene>
    <name evidence="1" type="ORF">PACLA_8A046616</name>
</gene>
<reference evidence="1" key="1">
    <citation type="submission" date="2020-04" db="EMBL/GenBank/DDBJ databases">
        <authorList>
            <person name="Alioto T."/>
            <person name="Alioto T."/>
            <person name="Gomez Garrido J."/>
        </authorList>
    </citation>
    <scope>NUCLEOTIDE SEQUENCE</scope>
    <source>
        <strain evidence="1">A484AB</strain>
    </source>
</reference>
<name>A0A6S7JY75_PARCT</name>
<evidence type="ECO:0000313" key="1">
    <source>
        <dbReference type="EMBL" id="CAB4020931.1"/>
    </source>
</evidence>
<evidence type="ECO:0000313" key="2">
    <source>
        <dbReference type="Proteomes" id="UP001152795"/>
    </source>
</evidence>
<dbReference type="Proteomes" id="UP001152795">
    <property type="component" value="Unassembled WGS sequence"/>
</dbReference>
<organism evidence="1 2">
    <name type="scientific">Paramuricea clavata</name>
    <name type="common">Red gorgonian</name>
    <name type="synonym">Violescent sea-whip</name>
    <dbReference type="NCBI Taxonomy" id="317549"/>
    <lineage>
        <taxon>Eukaryota</taxon>
        <taxon>Metazoa</taxon>
        <taxon>Cnidaria</taxon>
        <taxon>Anthozoa</taxon>
        <taxon>Octocorallia</taxon>
        <taxon>Malacalcyonacea</taxon>
        <taxon>Plexauridae</taxon>
        <taxon>Paramuricea</taxon>
    </lineage>
</organism>
<protein>
    <submittedName>
        <fullName evidence="1">Uncharacterized protein</fullName>
    </submittedName>
</protein>
<dbReference type="OrthoDB" id="5980364at2759"/>
<proteinExistence type="predicted"/>
<sequence>MSSIITGILRSTVGLLCDKARDSAANKLKDGGLADQKLREIIVKDLTDIKSKLDCLSLKDLDASYSFLKEGVELLNLALDESNEDRKASEGPSPTYEATRVTNDTASGILDAALSLPQAIQKLKISKGSAQQNDVQSWNGANILNKFSLEDPA</sequence>